<dbReference type="Proteomes" id="UP000566819">
    <property type="component" value="Unassembled WGS sequence"/>
</dbReference>
<proteinExistence type="predicted"/>
<protein>
    <submittedName>
        <fullName evidence="1">Uncharacterized protein</fullName>
    </submittedName>
</protein>
<evidence type="ECO:0000313" key="1">
    <source>
        <dbReference type="EMBL" id="KAF4629335.1"/>
    </source>
</evidence>
<organism evidence="1 2">
    <name type="scientific">Cudoniella acicularis</name>
    <dbReference type="NCBI Taxonomy" id="354080"/>
    <lineage>
        <taxon>Eukaryota</taxon>
        <taxon>Fungi</taxon>
        <taxon>Dikarya</taxon>
        <taxon>Ascomycota</taxon>
        <taxon>Pezizomycotina</taxon>
        <taxon>Leotiomycetes</taxon>
        <taxon>Helotiales</taxon>
        <taxon>Tricladiaceae</taxon>
        <taxon>Cudoniella</taxon>
    </lineage>
</organism>
<gene>
    <name evidence="1" type="ORF">G7Y89_g8807</name>
</gene>
<comment type="caution">
    <text evidence="1">The sequence shown here is derived from an EMBL/GenBank/DDBJ whole genome shotgun (WGS) entry which is preliminary data.</text>
</comment>
<sequence length="166" mass="18536">MLDLMISRTKFKADVSVLLVMDNAQSPSTEKDASSAVEQITSAMSALELPDNKQQYSNHVRDVPGRQRGPHRHRRAFRAASHQALGELVLGARGGGPNWPGWAQLAAFDWKRDIEGFVVRMLKNVYEELKEKGIVKAIPKITILPWTRRQVPKNLPGGIDGSWLIT</sequence>
<accession>A0A8H4RI66</accession>
<dbReference type="AlphaFoldDB" id="A0A8H4RI66"/>
<evidence type="ECO:0000313" key="2">
    <source>
        <dbReference type="Proteomes" id="UP000566819"/>
    </source>
</evidence>
<dbReference type="EMBL" id="JAAMPI010000690">
    <property type="protein sequence ID" value="KAF4629335.1"/>
    <property type="molecule type" value="Genomic_DNA"/>
</dbReference>
<reference evidence="1 2" key="1">
    <citation type="submission" date="2020-03" db="EMBL/GenBank/DDBJ databases">
        <title>Draft Genome Sequence of Cudoniella acicularis.</title>
        <authorList>
            <person name="Buettner E."/>
            <person name="Kellner H."/>
        </authorList>
    </citation>
    <scope>NUCLEOTIDE SEQUENCE [LARGE SCALE GENOMIC DNA]</scope>
    <source>
        <strain evidence="1 2">DSM 108380</strain>
    </source>
</reference>
<keyword evidence="2" id="KW-1185">Reference proteome</keyword>
<name>A0A8H4RI66_9HELO</name>